<dbReference type="InterPro" id="IPR032675">
    <property type="entry name" value="LRR_dom_sf"/>
</dbReference>
<feature type="compositionally biased region" description="Polar residues" evidence="1">
    <location>
        <begin position="158"/>
        <end position="168"/>
    </location>
</feature>
<feature type="compositionally biased region" description="Low complexity" evidence="1">
    <location>
        <begin position="94"/>
        <end position="112"/>
    </location>
</feature>
<dbReference type="PANTHER" id="PTHR24113:SF15">
    <property type="entry name" value="NACHT DOMAIN-CONTAINING PROTEIN"/>
    <property type="match status" value="1"/>
</dbReference>
<dbReference type="InterPro" id="IPR027038">
    <property type="entry name" value="RanGap"/>
</dbReference>
<sequence length="1158" mass="126663">MEDIHGVDVSWLHHTNRGLNKDAPASSIPARPTVELPKHHMGDEITPSTPQRFVANTLSASPNQHVPANIKKPSLLSRGSLEKLNQSSPGSGGRSIPRRNSWISNISSKFSSQLPQQQNGASAPSVASPSTQDGKSNAGAAAVKQTASVKQEELEPSVPQNPKAPNTSFFSNALRRLSSNTNVGGAGKVVGRSGLCPRMVLNIDRNRPRCLLPELDQAKLRRVAFCVDVEIAGVPRYKDEADGSEKKKKLKDKKLKERGEGEALKHPQKVADEKDETGVVNIENVGTEEDPDPEGTIGDADEKKDTSRKKEKKKRSEEERKERKEQKRRKAEESGAVPVQIVIEPDASPQTTPPASNTPRPTDRPTTDPLRIYRRCCQLRETPILKRISEQLQKPNACLAEAPGVVCVLDLTGSRLQFADIVTLSDWLAIVPVKKLVLEDSDLTDEGVRVILAGLLAAKSPDHVRRGTPNEKAEQKKCGVVEKLSLKNNTKISKEGWKHISLFIYMCKSLRALDISMISFPAARSRPNMDVYQESRPNHSDPAEIFSKALSERLGGDRFEELIMAECGLSSSDIRLIVDGVTVSGLKRLSLAGNHLDLKGFEHVLRYMRSGICQGIDIGSNDLRDHIDKLCEAIDEQCTVWALGLADCNLSPASLKPLFPELMKLPDLRFLDLSHNHDLFSKQPSALGLLRKYLSLLPNLKRLHLVDVSMSPAQAIALAEVLPECPSLAHLNILQNPQLSALASATDEETQEEACALYASLMAAARVSTALICVDIDVPTSDNSEVVKALAKQVIAYCLRNMEHFAALDSPDMGAAIGSALEGYDGIDVPDVLLHLVGDDEGHVDPHPEEPAPSNDYIVGGTGVVKALSYCLSEKASELRRGSDLTSGTTTPREHVANHNLGAKQMSKNLLESARKVRARLQPALVREAKAADDMAYRRLLFLDNTLQGMIQRFEDEYPECRVTPSIPIPATTAGAQEYEDAASTISSAPNSLNSPFSSSITTTDSMVNSMTFQGSDSEEELSTSLRKSHDPVRLSRHNSDVSLAARALSIEEGHVHRMGQKVKRDVLSTANGAVGVDEDPELEPVHMKVLRAKLEALKGEELRDSVISEGWEKAADSVSEKASVLRQLQRDNPEELRRLHERFVSQGDYAHETAVDN</sequence>
<dbReference type="Proteomes" id="UP000800235">
    <property type="component" value="Unassembled WGS sequence"/>
</dbReference>
<dbReference type="OrthoDB" id="8436363at2759"/>
<dbReference type="GO" id="GO:0031267">
    <property type="term" value="F:small GTPase binding"/>
    <property type="evidence" value="ECO:0007669"/>
    <property type="project" value="TreeGrafter"/>
</dbReference>
<feature type="compositionally biased region" description="Basic and acidic residues" evidence="1">
    <location>
        <begin position="254"/>
        <end position="272"/>
    </location>
</feature>
<feature type="compositionally biased region" description="Basic and acidic residues" evidence="1">
    <location>
        <begin position="314"/>
        <end position="333"/>
    </location>
</feature>
<evidence type="ECO:0000313" key="3">
    <source>
        <dbReference type="Proteomes" id="UP000800235"/>
    </source>
</evidence>
<dbReference type="Gene3D" id="3.80.10.10">
    <property type="entry name" value="Ribonuclease Inhibitor"/>
    <property type="match status" value="2"/>
</dbReference>
<dbReference type="GO" id="GO:0006913">
    <property type="term" value="P:nucleocytoplasmic transport"/>
    <property type="evidence" value="ECO:0007669"/>
    <property type="project" value="TreeGrafter"/>
</dbReference>
<proteinExistence type="predicted"/>
<reference evidence="2" key="1">
    <citation type="journal article" date="2020" name="Stud. Mycol.">
        <title>101 Dothideomycetes genomes: a test case for predicting lifestyles and emergence of pathogens.</title>
        <authorList>
            <person name="Haridas S."/>
            <person name="Albert R."/>
            <person name="Binder M."/>
            <person name="Bloem J."/>
            <person name="Labutti K."/>
            <person name="Salamov A."/>
            <person name="Andreopoulos B."/>
            <person name="Baker S."/>
            <person name="Barry K."/>
            <person name="Bills G."/>
            <person name="Bluhm B."/>
            <person name="Cannon C."/>
            <person name="Castanera R."/>
            <person name="Culley D."/>
            <person name="Daum C."/>
            <person name="Ezra D."/>
            <person name="Gonzalez J."/>
            <person name="Henrissat B."/>
            <person name="Kuo A."/>
            <person name="Liang C."/>
            <person name="Lipzen A."/>
            <person name="Lutzoni F."/>
            <person name="Magnuson J."/>
            <person name="Mondo S."/>
            <person name="Nolan M."/>
            <person name="Ohm R."/>
            <person name="Pangilinan J."/>
            <person name="Park H.-J."/>
            <person name="Ramirez L."/>
            <person name="Alfaro M."/>
            <person name="Sun H."/>
            <person name="Tritt A."/>
            <person name="Yoshinaga Y."/>
            <person name="Zwiers L.-H."/>
            <person name="Turgeon B."/>
            <person name="Goodwin S."/>
            <person name="Spatafora J."/>
            <person name="Crous P."/>
            <person name="Grigoriev I."/>
        </authorList>
    </citation>
    <scope>NUCLEOTIDE SEQUENCE</scope>
    <source>
        <strain evidence="2">CBS 130266</strain>
    </source>
</reference>
<protein>
    <submittedName>
        <fullName evidence="2">RNI-like protein</fullName>
    </submittedName>
</protein>
<organism evidence="2 3">
    <name type="scientific">Tothia fuscella</name>
    <dbReference type="NCBI Taxonomy" id="1048955"/>
    <lineage>
        <taxon>Eukaryota</taxon>
        <taxon>Fungi</taxon>
        <taxon>Dikarya</taxon>
        <taxon>Ascomycota</taxon>
        <taxon>Pezizomycotina</taxon>
        <taxon>Dothideomycetes</taxon>
        <taxon>Pleosporomycetidae</taxon>
        <taxon>Venturiales</taxon>
        <taxon>Cylindrosympodiaceae</taxon>
        <taxon>Tothia</taxon>
    </lineage>
</organism>
<keyword evidence="3" id="KW-1185">Reference proteome</keyword>
<feature type="compositionally biased region" description="Polar residues" evidence="1">
    <location>
        <begin position="348"/>
        <end position="357"/>
    </location>
</feature>
<feature type="compositionally biased region" description="Polar residues" evidence="1">
    <location>
        <begin position="113"/>
        <end position="135"/>
    </location>
</feature>
<dbReference type="AlphaFoldDB" id="A0A9P4NW40"/>
<dbReference type="GO" id="GO:0005829">
    <property type="term" value="C:cytosol"/>
    <property type="evidence" value="ECO:0007669"/>
    <property type="project" value="TreeGrafter"/>
</dbReference>
<accession>A0A9P4NW40</accession>
<feature type="region of interest" description="Disordered" evidence="1">
    <location>
        <begin position="1011"/>
        <end position="1039"/>
    </location>
</feature>
<feature type="compositionally biased region" description="Basic and acidic residues" evidence="1">
    <location>
        <begin position="1028"/>
        <end position="1039"/>
    </location>
</feature>
<dbReference type="EMBL" id="MU007024">
    <property type="protein sequence ID" value="KAF2432792.1"/>
    <property type="molecule type" value="Genomic_DNA"/>
</dbReference>
<evidence type="ECO:0000256" key="1">
    <source>
        <dbReference type="SAM" id="MobiDB-lite"/>
    </source>
</evidence>
<dbReference type="PANTHER" id="PTHR24113">
    <property type="entry name" value="RAN GTPASE-ACTIVATING PROTEIN 1"/>
    <property type="match status" value="1"/>
</dbReference>
<feature type="compositionally biased region" description="Polar residues" evidence="1">
    <location>
        <begin position="46"/>
        <end position="66"/>
    </location>
</feature>
<dbReference type="SUPFAM" id="SSF52047">
    <property type="entry name" value="RNI-like"/>
    <property type="match status" value="1"/>
</dbReference>
<name>A0A9P4NW40_9PEZI</name>
<dbReference type="GO" id="GO:0005096">
    <property type="term" value="F:GTPase activator activity"/>
    <property type="evidence" value="ECO:0007669"/>
    <property type="project" value="InterPro"/>
</dbReference>
<dbReference type="GO" id="GO:0005634">
    <property type="term" value="C:nucleus"/>
    <property type="evidence" value="ECO:0007669"/>
    <property type="project" value="TreeGrafter"/>
</dbReference>
<feature type="region of interest" description="Disordered" evidence="1">
    <location>
        <begin position="15"/>
        <end position="168"/>
    </location>
</feature>
<dbReference type="GO" id="GO:0048471">
    <property type="term" value="C:perinuclear region of cytoplasm"/>
    <property type="evidence" value="ECO:0007669"/>
    <property type="project" value="TreeGrafter"/>
</dbReference>
<gene>
    <name evidence="2" type="ORF">EJ08DRAFT_647883</name>
</gene>
<feature type="region of interest" description="Disordered" evidence="1">
    <location>
        <begin position="238"/>
        <end position="369"/>
    </location>
</feature>
<evidence type="ECO:0000313" key="2">
    <source>
        <dbReference type="EMBL" id="KAF2432792.1"/>
    </source>
</evidence>
<comment type="caution">
    <text evidence="2">The sequence shown here is derived from an EMBL/GenBank/DDBJ whole genome shotgun (WGS) entry which is preliminary data.</text>
</comment>